<dbReference type="Proteomes" id="UP000007809">
    <property type="component" value="Chromosome"/>
</dbReference>
<dbReference type="EMBL" id="CP002593">
    <property type="protein sequence ID" value="AEA28282.1"/>
    <property type="molecule type" value="Genomic_DNA"/>
</dbReference>
<protein>
    <submittedName>
        <fullName evidence="1">Uncharacterized protein</fullName>
    </submittedName>
</protein>
<dbReference type="AlphaFoldDB" id="F4CNI4"/>
<evidence type="ECO:0000313" key="2">
    <source>
        <dbReference type="Proteomes" id="UP000007809"/>
    </source>
</evidence>
<organism evidence="1 2">
    <name type="scientific">Pseudonocardia dioxanivorans (strain ATCC 55486 / DSM 44775 / JCM 13855 / CB1190)</name>
    <dbReference type="NCBI Taxonomy" id="675635"/>
    <lineage>
        <taxon>Bacteria</taxon>
        <taxon>Bacillati</taxon>
        <taxon>Actinomycetota</taxon>
        <taxon>Actinomycetes</taxon>
        <taxon>Pseudonocardiales</taxon>
        <taxon>Pseudonocardiaceae</taxon>
        <taxon>Pseudonocardia</taxon>
    </lineage>
</organism>
<gene>
    <name evidence="1" type="ordered locus">Psed_6180</name>
</gene>
<keyword evidence="2" id="KW-1185">Reference proteome</keyword>
<dbReference type="KEGG" id="pdx:Psed_6180"/>
<reference evidence="1 2" key="1">
    <citation type="journal article" date="2011" name="J. Bacteriol.">
        <title>Genome sequence of the 1,4-dioxane-degrading Pseudonocardia dioxanivorans strain CB1190.</title>
        <authorList>
            <person name="Sales C.M."/>
            <person name="Mahendra S."/>
            <person name="Grostern A."/>
            <person name="Parales R.E."/>
            <person name="Goodwin L.A."/>
            <person name="Woyke T."/>
            <person name="Nolan M."/>
            <person name="Lapidus A."/>
            <person name="Chertkov O."/>
            <person name="Ovchinnikova G."/>
            <person name="Sczyrba A."/>
            <person name="Alvarez-Cohen L."/>
        </authorList>
    </citation>
    <scope>NUCLEOTIDE SEQUENCE [LARGE SCALE GENOMIC DNA]</scope>
    <source>
        <strain evidence="2">ATCC 55486 / DSM 44775 / JCM 13855 / CB1190</strain>
    </source>
</reference>
<dbReference type="HOGENOM" id="CLU_3390990_0_0_11"/>
<accession>F4CNI4</accession>
<proteinExistence type="predicted"/>
<sequence>MVALATIATHDRGSSDDTLCVNLKIVRLRSVG</sequence>
<evidence type="ECO:0000313" key="1">
    <source>
        <dbReference type="EMBL" id="AEA28282.1"/>
    </source>
</evidence>
<name>F4CNI4_PSEUX</name>